<dbReference type="STRING" id="1089553.Tph_c04630"/>
<keyword evidence="18" id="KW-1185">Reference proteome</keyword>
<dbReference type="Pfam" id="PF05697">
    <property type="entry name" value="Trigger_N"/>
    <property type="match status" value="1"/>
</dbReference>
<dbReference type="Gene3D" id="3.30.70.1050">
    <property type="entry name" value="Trigger factor ribosome-binding domain"/>
    <property type="match status" value="1"/>
</dbReference>
<comment type="subcellular location">
    <subcellularLocation>
        <location evidence="12">Cytoplasm</location>
    </subcellularLocation>
    <text evidence="12">About half TF is bound to the ribosome near the polypeptide exit tunnel while the other half is free in the cytoplasm.</text>
</comment>
<protein>
    <recommendedName>
        <fullName evidence="4 12">Trigger factor</fullName>
        <shortName evidence="12">TF</shortName>
        <ecNumber evidence="3 12">5.2.1.8</ecNumber>
    </recommendedName>
    <alternativeName>
        <fullName evidence="11 12">PPIase</fullName>
    </alternativeName>
</protein>
<comment type="similarity">
    <text evidence="2 12">Belongs to the FKBP-type PPIase family. Tig subfamily.</text>
</comment>
<evidence type="ECO:0000313" key="18">
    <source>
        <dbReference type="Proteomes" id="UP000000467"/>
    </source>
</evidence>
<evidence type="ECO:0000256" key="9">
    <source>
        <dbReference type="ARBA" id="ARBA00023306"/>
    </source>
</evidence>
<dbReference type="AlphaFoldDB" id="K4LFD3"/>
<evidence type="ECO:0000256" key="2">
    <source>
        <dbReference type="ARBA" id="ARBA00005464"/>
    </source>
</evidence>
<feature type="region of interest" description="Disordered" evidence="13">
    <location>
        <begin position="427"/>
        <end position="467"/>
    </location>
</feature>
<dbReference type="HOGENOM" id="CLU_033058_3_2_9"/>
<proteinExistence type="inferred from homology"/>
<dbReference type="GO" id="GO:0003755">
    <property type="term" value="F:peptidyl-prolyl cis-trans isomerase activity"/>
    <property type="evidence" value="ECO:0007669"/>
    <property type="project" value="UniProtKB-UniRule"/>
</dbReference>
<comment type="catalytic activity">
    <reaction evidence="1 12">
        <text>[protein]-peptidylproline (omega=180) = [protein]-peptidylproline (omega=0)</text>
        <dbReference type="Rhea" id="RHEA:16237"/>
        <dbReference type="Rhea" id="RHEA-COMP:10747"/>
        <dbReference type="Rhea" id="RHEA-COMP:10748"/>
        <dbReference type="ChEBI" id="CHEBI:83833"/>
        <dbReference type="ChEBI" id="CHEBI:83834"/>
        <dbReference type="EC" id="5.2.1.8"/>
    </reaction>
</comment>
<accession>K4LFD3</accession>
<comment type="domain">
    <text evidence="12">Consists of 3 domains; the N-terminus binds the ribosome, the middle domain has PPIase activity, while the C-terminus has intrinsic chaperone activity on its own.</text>
</comment>
<keyword evidence="8 12" id="KW-0413">Isomerase</keyword>
<dbReference type="EC" id="5.2.1.8" evidence="3 12"/>
<keyword evidence="6 12" id="KW-0697">Rotamase</keyword>
<dbReference type="SUPFAM" id="SSF109998">
    <property type="entry name" value="Triger factor/SurA peptide-binding domain-like"/>
    <property type="match status" value="1"/>
</dbReference>
<dbReference type="InterPro" id="IPR046357">
    <property type="entry name" value="PPIase_dom_sf"/>
</dbReference>
<dbReference type="Gene3D" id="3.10.50.40">
    <property type="match status" value="1"/>
</dbReference>
<dbReference type="InterPro" id="IPR027304">
    <property type="entry name" value="Trigger_fact/SurA_dom_sf"/>
</dbReference>
<dbReference type="GO" id="GO:0015031">
    <property type="term" value="P:protein transport"/>
    <property type="evidence" value="ECO:0007669"/>
    <property type="project" value="UniProtKB-UniRule"/>
</dbReference>
<keyword evidence="5 12" id="KW-0132">Cell division</keyword>
<dbReference type="InterPro" id="IPR008881">
    <property type="entry name" value="Trigger_fac_ribosome-bd_bac"/>
</dbReference>
<evidence type="ECO:0000259" key="14">
    <source>
        <dbReference type="Pfam" id="PF00254"/>
    </source>
</evidence>
<feature type="compositionally biased region" description="Basic and acidic residues" evidence="13">
    <location>
        <begin position="456"/>
        <end position="467"/>
    </location>
</feature>
<keyword evidence="7 12" id="KW-0143">Chaperone</keyword>
<dbReference type="SUPFAM" id="SSF102735">
    <property type="entry name" value="Trigger factor ribosome-binding domain"/>
    <property type="match status" value="1"/>
</dbReference>
<dbReference type="KEGG" id="tpz:Tph_c04630"/>
<evidence type="ECO:0000259" key="15">
    <source>
        <dbReference type="Pfam" id="PF05697"/>
    </source>
</evidence>
<dbReference type="InterPro" id="IPR008880">
    <property type="entry name" value="Trigger_fac_C"/>
</dbReference>
<evidence type="ECO:0000256" key="3">
    <source>
        <dbReference type="ARBA" id="ARBA00013194"/>
    </source>
</evidence>
<dbReference type="PANTHER" id="PTHR30560">
    <property type="entry name" value="TRIGGER FACTOR CHAPERONE AND PEPTIDYL-PROLYL CIS/TRANS ISOMERASE"/>
    <property type="match status" value="1"/>
</dbReference>
<dbReference type="Pfam" id="PF00254">
    <property type="entry name" value="FKBP_C"/>
    <property type="match status" value="1"/>
</dbReference>
<evidence type="ECO:0000256" key="7">
    <source>
        <dbReference type="ARBA" id="ARBA00023186"/>
    </source>
</evidence>
<dbReference type="GO" id="GO:0044183">
    <property type="term" value="F:protein folding chaperone"/>
    <property type="evidence" value="ECO:0007669"/>
    <property type="project" value="TreeGrafter"/>
</dbReference>
<gene>
    <name evidence="12 17" type="primary">tig</name>
    <name evidence="17" type="ordered locus">Tph_c04630</name>
</gene>
<evidence type="ECO:0000256" key="6">
    <source>
        <dbReference type="ARBA" id="ARBA00023110"/>
    </source>
</evidence>
<dbReference type="Pfam" id="PF05698">
    <property type="entry name" value="Trigger_C"/>
    <property type="match status" value="1"/>
</dbReference>
<dbReference type="GO" id="GO:0051083">
    <property type="term" value="P:'de novo' cotranslational protein folding"/>
    <property type="evidence" value="ECO:0007669"/>
    <property type="project" value="TreeGrafter"/>
</dbReference>
<evidence type="ECO:0000259" key="16">
    <source>
        <dbReference type="Pfam" id="PF05698"/>
    </source>
</evidence>
<evidence type="ECO:0000256" key="5">
    <source>
        <dbReference type="ARBA" id="ARBA00022618"/>
    </source>
</evidence>
<dbReference type="GO" id="GO:0043022">
    <property type="term" value="F:ribosome binding"/>
    <property type="evidence" value="ECO:0007669"/>
    <property type="project" value="TreeGrafter"/>
</dbReference>
<comment type="function">
    <text evidence="10 12">Involved in protein export. Acts as a chaperone by maintaining the newly synthesized protein in an open conformation. Functions as a peptidyl-prolyl cis-trans isomerase.</text>
</comment>
<evidence type="ECO:0000256" key="10">
    <source>
        <dbReference type="ARBA" id="ARBA00024849"/>
    </source>
</evidence>
<dbReference type="Proteomes" id="UP000000467">
    <property type="component" value="Chromosome"/>
</dbReference>
<evidence type="ECO:0000256" key="11">
    <source>
        <dbReference type="ARBA" id="ARBA00029986"/>
    </source>
</evidence>
<sequence>MRAALESIEKNQASIHVEVEEERVAEALEQAYRKIVKKTVVPGFRKGRVPRPILEARLGKEVLYQEALEILLEQAYREAVIETAIEPIDHPEIDVIQMEEGKPLIFNVKVEVLPEVKLGDNYKGVTAVIPEVKIGDDEVEAHLKLLQQRHARLVDAGDKAIDDGDVAVIDLETVVNGKVEQRLSGKDQIIEVGMAKFIPGFEGHLIDMKAGERKEFTLNLPSVFQYKDLEGKEAKFKVKVVAVKRKEYPDLDDEFARDVSEFSTLEELKEHLRKKLEETGQRQARRIFKERVVAKVVDDANVEIPEPLLKRQLNLEYSQFLQRLAMQRLNMDDYLRMVNKDKEALQRDLEERARRVVKTRLVLGAVAKAEGIKVTPEELAQEINDMAAQYNLDAEKLRADLEARDQIGAIEEDLLMEKVSDFLADNAVPLTEPENRQDETEAEVQDAQEGAAAEEEQGKDSGEGPSA</sequence>
<feature type="domain" description="PPIase FKBP-type" evidence="14">
    <location>
        <begin position="158"/>
        <end position="240"/>
    </location>
</feature>
<feature type="compositionally biased region" description="Acidic residues" evidence="13">
    <location>
        <begin position="440"/>
        <end position="455"/>
    </location>
</feature>
<dbReference type="NCBIfam" id="TIGR00115">
    <property type="entry name" value="tig"/>
    <property type="match status" value="1"/>
</dbReference>
<dbReference type="InterPro" id="IPR036611">
    <property type="entry name" value="Trigger_fac_ribosome-bd_sf"/>
</dbReference>
<feature type="domain" description="Trigger factor C-terminal" evidence="16">
    <location>
        <begin position="264"/>
        <end position="424"/>
    </location>
</feature>
<keyword evidence="9 12" id="KW-0131">Cell cycle</keyword>
<dbReference type="PIRSF" id="PIRSF003095">
    <property type="entry name" value="Trigger_factor"/>
    <property type="match status" value="1"/>
</dbReference>
<dbReference type="eggNOG" id="COG0544">
    <property type="taxonomic scope" value="Bacteria"/>
</dbReference>
<dbReference type="InterPro" id="IPR001179">
    <property type="entry name" value="PPIase_FKBP_dom"/>
</dbReference>
<dbReference type="RefSeq" id="WP_015049623.1">
    <property type="nucleotide sequence ID" value="NC_018870.1"/>
</dbReference>
<name>K4LFD3_THEPS</name>
<evidence type="ECO:0000313" key="17">
    <source>
        <dbReference type="EMBL" id="AFV10705.1"/>
    </source>
</evidence>
<dbReference type="EMBL" id="CP003732">
    <property type="protein sequence ID" value="AFV10705.1"/>
    <property type="molecule type" value="Genomic_DNA"/>
</dbReference>
<dbReference type="SUPFAM" id="SSF54534">
    <property type="entry name" value="FKBP-like"/>
    <property type="match status" value="1"/>
</dbReference>
<evidence type="ECO:0000256" key="1">
    <source>
        <dbReference type="ARBA" id="ARBA00000971"/>
    </source>
</evidence>
<dbReference type="InterPro" id="IPR037041">
    <property type="entry name" value="Trigger_fac_C_sf"/>
</dbReference>
<evidence type="ECO:0000256" key="13">
    <source>
        <dbReference type="SAM" id="MobiDB-lite"/>
    </source>
</evidence>
<dbReference type="GO" id="GO:0051301">
    <property type="term" value="P:cell division"/>
    <property type="evidence" value="ECO:0007669"/>
    <property type="project" value="UniProtKB-KW"/>
</dbReference>
<keyword evidence="12" id="KW-0963">Cytoplasm</keyword>
<dbReference type="GO" id="GO:0005737">
    <property type="term" value="C:cytoplasm"/>
    <property type="evidence" value="ECO:0007669"/>
    <property type="project" value="UniProtKB-SubCell"/>
</dbReference>
<organism evidence="17 18">
    <name type="scientific">Thermacetogenium phaeum (strain ATCC BAA-254 / DSM 26808 / PB)</name>
    <dbReference type="NCBI Taxonomy" id="1089553"/>
    <lineage>
        <taxon>Bacteria</taxon>
        <taxon>Bacillati</taxon>
        <taxon>Bacillota</taxon>
        <taxon>Clostridia</taxon>
        <taxon>Thermoanaerobacterales</taxon>
        <taxon>Thermoanaerobacteraceae</taxon>
        <taxon>Thermacetogenium</taxon>
    </lineage>
</organism>
<dbReference type="OrthoDB" id="9767721at2"/>
<evidence type="ECO:0000256" key="12">
    <source>
        <dbReference type="HAMAP-Rule" id="MF_00303"/>
    </source>
</evidence>
<evidence type="ECO:0000256" key="8">
    <source>
        <dbReference type="ARBA" id="ARBA00023235"/>
    </source>
</evidence>
<evidence type="ECO:0000256" key="4">
    <source>
        <dbReference type="ARBA" id="ARBA00016902"/>
    </source>
</evidence>
<feature type="domain" description="Trigger factor ribosome-binding bacterial" evidence="15">
    <location>
        <begin position="1"/>
        <end position="144"/>
    </location>
</feature>
<dbReference type="HAMAP" id="MF_00303">
    <property type="entry name" value="Trigger_factor_Tig"/>
    <property type="match status" value="1"/>
</dbReference>
<dbReference type="Gene3D" id="1.10.3120.10">
    <property type="entry name" value="Trigger factor, C-terminal domain"/>
    <property type="match status" value="1"/>
</dbReference>
<dbReference type="InterPro" id="IPR005215">
    <property type="entry name" value="Trig_fac"/>
</dbReference>
<reference evidence="17 18" key="1">
    <citation type="journal article" date="2012" name="BMC Genomics">
        <title>Genome-guided analysis of physiological and morphological traits of the fermentative acetate oxidizer Thermacetogenium phaeum.</title>
        <authorList>
            <person name="Oehler D."/>
            <person name="Poehlein A."/>
            <person name="Leimbach A."/>
            <person name="Muller N."/>
            <person name="Daniel R."/>
            <person name="Gottschalk G."/>
            <person name="Schink B."/>
        </authorList>
    </citation>
    <scope>NUCLEOTIDE SEQUENCE [LARGE SCALE GENOMIC DNA]</scope>
    <source>
        <strain evidence="18">ATCC BAA-254 / DSM 26808 / PB</strain>
    </source>
</reference>
<dbReference type="PANTHER" id="PTHR30560:SF3">
    <property type="entry name" value="TRIGGER FACTOR-LIKE PROTEIN TIG, CHLOROPLASTIC"/>
    <property type="match status" value="1"/>
</dbReference>
<dbReference type="GO" id="GO:0043335">
    <property type="term" value="P:protein unfolding"/>
    <property type="evidence" value="ECO:0007669"/>
    <property type="project" value="TreeGrafter"/>
</dbReference>